<gene>
    <name evidence="4" type="ORF">METZ01_LOCUS45981</name>
</gene>
<name>A0A381RT70_9ZZZZ</name>
<reference evidence="4" key="1">
    <citation type="submission" date="2018-05" db="EMBL/GenBank/DDBJ databases">
        <authorList>
            <person name="Lanie J.A."/>
            <person name="Ng W.-L."/>
            <person name="Kazmierczak K.M."/>
            <person name="Andrzejewski T.M."/>
            <person name="Davidsen T.M."/>
            <person name="Wayne K.J."/>
            <person name="Tettelin H."/>
            <person name="Glass J.I."/>
            <person name="Rusch D."/>
            <person name="Podicherti R."/>
            <person name="Tsui H.-C.T."/>
            <person name="Winkler M.E."/>
        </authorList>
    </citation>
    <scope>NUCLEOTIDE SEQUENCE</scope>
</reference>
<dbReference type="InterPro" id="IPR007860">
    <property type="entry name" value="DNA_mmatch_repair_MutS_con_dom"/>
</dbReference>
<dbReference type="GO" id="GO:0030983">
    <property type="term" value="F:mismatched DNA binding"/>
    <property type="evidence" value="ECO:0007669"/>
    <property type="project" value="InterPro"/>
</dbReference>
<dbReference type="Gene3D" id="3.30.420.110">
    <property type="entry name" value="MutS, connector domain"/>
    <property type="match status" value="1"/>
</dbReference>
<dbReference type="EMBL" id="UINC01002120">
    <property type="protein sequence ID" value="SUZ93127.1"/>
    <property type="molecule type" value="Genomic_DNA"/>
</dbReference>
<feature type="domain" description="DNA mismatch repair protein MutS-like N-terminal" evidence="1">
    <location>
        <begin position="1"/>
        <end position="109"/>
    </location>
</feature>
<dbReference type="SUPFAM" id="SSF48334">
    <property type="entry name" value="DNA repair protein MutS, domain III"/>
    <property type="match status" value="1"/>
</dbReference>
<dbReference type="PANTHER" id="PTHR11361:SF34">
    <property type="entry name" value="DNA MISMATCH REPAIR PROTEIN MSH1, MITOCHONDRIAL"/>
    <property type="match status" value="1"/>
</dbReference>
<dbReference type="Pfam" id="PF01624">
    <property type="entry name" value="MutS_I"/>
    <property type="match status" value="1"/>
</dbReference>
<dbReference type="PANTHER" id="PTHR11361">
    <property type="entry name" value="DNA MISMATCH REPAIR PROTEIN MUTS FAMILY MEMBER"/>
    <property type="match status" value="1"/>
</dbReference>
<dbReference type="Gene3D" id="3.40.1170.10">
    <property type="entry name" value="DNA repair protein MutS, domain I"/>
    <property type="match status" value="1"/>
</dbReference>
<sequence length="445" mass="48644">MMQQFHRIKADQDDAIVFFRLGDFYEMFFEDAEVASSLLDITLTARNKGKPSEAPMCGVPARAADSYIARLLGAGLKVAIVEQVGEPGGKGAMDREVVRVMTPGTLVEDNLLFSRKDNYLVSVFEDNGSVGTAALELSTGEFVAAQFVGEDRQRLAREEVSRLAPREICVPDSAEVENWLSMEGGVGAGTGVTTWSPLPTWAFEPSRARGRLCEHFQVSSLVGYDLDDCDQAVGAAGALLSYVAKTQKAPLHHIHSLRRYREREYLQLDSTTRRTLEIFESWQDRTAKGSLLDILDATLTAMGGRCLRKWLLRPLRDPVAINRRLSTVAAMHAAALPRAGLRASLGRVRDLERLTARTTMGSATPRDLAALRVSLESLPKVLAQLKELDATPIVDELLAEFDQCGDIAALIEERLVDEPAVAVSDGGVIRDGFDKGLDTLRNASG</sequence>
<evidence type="ECO:0000259" key="2">
    <source>
        <dbReference type="Pfam" id="PF05188"/>
    </source>
</evidence>
<dbReference type="Pfam" id="PF05192">
    <property type="entry name" value="MutS_III"/>
    <property type="match status" value="1"/>
</dbReference>
<accession>A0A381RT70</accession>
<dbReference type="SUPFAM" id="SSF55271">
    <property type="entry name" value="DNA repair protein MutS, domain I"/>
    <property type="match status" value="1"/>
</dbReference>
<dbReference type="GO" id="GO:0005524">
    <property type="term" value="F:ATP binding"/>
    <property type="evidence" value="ECO:0007669"/>
    <property type="project" value="InterPro"/>
</dbReference>
<dbReference type="SUPFAM" id="SSF53150">
    <property type="entry name" value="DNA repair protein MutS, domain II"/>
    <property type="match status" value="1"/>
</dbReference>
<dbReference type="AlphaFoldDB" id="A0A381RT70"/>
<dbReference type="Gene3D" id="1.10.1420.10">
    <property type="match status" value="1"/>
</dbReference>
<dbReference type="InterPro" id="IPR007695">
    <property type="entry name" value="DNA_mismatch_repair_MutS-lik_N"/>
</dbReference>
<dbReference type="InterPro" id="IPR036678">
    <property type="entry name" value="MutS_con_dom_sf"/>
</dbReference>
<dbReference type="InterPro" id="IPR007696">
    <property type="entry name" value="DNA_mismatch_repair_MutS_core"/>
</dbReference>
<protein>
    <recommendedName>
        <fullName evidence="5">DNA mismatch repair protein MutS core domain-containing protein</fullName>
    </recommendedName>
</protein>
<evidence type="ECO:0000259" key="3">
    <source>
        <dbReference type="Pfam" id="PF05192"/>
    </source>
</evidence>
<feature type="domain" description="DNA mismatch repair protein MutS connector" evidence="2">
    <location>
        <begin position="118"/>
        <end position="254"/>
    </location>
</feature>
<organism evidence="4">
    <name type="scientific">marine metagenome</name>
    <dbReference type="NCBI Taxonomy" id="408172"/>
    <lineage>
        <taxon>unclassified sequences</taxon>
        <taxon>metagenomes</taxon>
        <taxon>ecological metagenomes</taxon>
    </lineage>
</organism>
<dbReference type="GO" id="GO:0006298">
    <property type="term" value="P:mismatch repair"/>
    <property type="evidence" value="ECO:0007669"/>
    <property type="project" value="InterPro"/>
</dbReference>
<evidence type="ECO:0000259" key="1">
    <source>
        <dbReference type="Pfam" id="PF01624"/>
    </source>
</evidence>
<dbReference type="GO" id="GO:0140664">
    <property type="term" value="F:ATP-dependent DNA damage sensor activity"/>
    <property type="evidence" value="ECO:0007669"/>
    <property type="project" value="InterPro"/>
</dbReference>
<proteinExistence type="predicted"/>
<dbReference type="Pfam" id="PF05188">
    <property type="entry name" value="MutS_II"/>
    <property type="match status" value="1"/>
</dbReference>
<feature type="non-terminal residue" evidence="4">
    <location>
        <position position="1"/>
    </location>
</feature>
<dbReference type="GO" id="GO:0005829">
    <property type="term" value="C:cytosol"/>
    <property type="evidence" value="ECO:0007669"/>
    <property type="project" value="TreeGrafter"/>
</dbReference>
<dbReference type="Gene3D" id="6.10.140.80">
    <property type="match status" value="1"/>
</dbReference>
<dbReference type="InterPro" id="IPR016151">
    <property type="entry name" value="DNA_mismatch_repair_MutS_N"/>
</dbReference>
<feature type="domain" description="DNA mismatch repair protein MutS core" evidence="3">
    <location>
        <begin position="271"/>
        <end position="431"/>
    </location>
</feature>
<dbReference type="InterPro" id="IPR036187">
    <property type="entry name" value="DNA_mismatch_repair_MutS_sf"/>
</dbReference>
<evidence type="ECO:0008006" key="5">
    <source>
        <dbReference type="Google" id="ProtNLM"/>
    </source>
</evidence>
<dbReference type="InterPro" id="IPR045076">
    <property type="entry name" value="MutS"/>
</dbReference>
<evidence type="ECO:0000313" key="4">
    <source>
        <dbReference type="EMBL" id="SUZ93127.1"/>
    </source>
</evidence>
<feature type="non-terminal residue" evidence="4">
    <location>
        <position position="445"/>
    </location>
</feature>